<dbReference type="EMBL" id="JAHRIO010081683">
    <property type="protein sequence ID" value="MEQ2185554.1"/>
    <property type="molecule type" value="Genomic_DNA"/>
</dbReference>
<organism evidence="3 4">
    <name type="scientific">Goodea atripinnis</name>
    <dbReference type="NCBI Taxonomy" id="208336"/>
    <lineage>
        <taxon>Eukaryota</taxon>
        <taxon>Metazoa</taxon>
        <taxon>Chordata</taxon>
        <taxon>Craniata</taxon>
        <taxon>Vertebrata</taxon>
        <taxon>Euteleostomi</taxon>
        <taxon>Actinopterygii</taxon>
        <taxon>Neopterygii</taxon>
        <taxon>Teleostei</taxon>
        <taxon>Neoteleostei</taxon>
        <taxon>Acanthomorphata</taxon>
        <taxon>Ovalentaria</taxon>
        <taxon>Atherinomorphae</taxon>
        <taxon>Cyprinodontiformes</taxon>
        <taxon>Goodeidae</taxon>
        <taxon>Goodea</taxon>
    </lineage>
</organism>
<evidence type="ECO:0000313" key="4">
    <source>
        <dbReference type="Proteomes" id="UP001476798"/>
    </source>
</evidence>
<dbReference type="InterPro" id="IPR055453">
    <property type="entry name" value="TRAPP14_N"/>
</dbReference>
<dbReference type="PANTHER" id="PTHR16096:SF8">
    <property type="entry name" value="TRAFFICKING PROTEIN PARTICLE COMPLEX SUBUNIT 14"/>
    <property type="match status" value="1"/>
</dbReference>
<feature type="non-terminal residue" evidence="3">
    <location>
        <position position="1"/>
    </location>
</feature>
<keyword evidence="4" id="KW-1185">Reference proteome</keyword>
<evidence type="ECO:0000259" key="1">
    <source>
        <dbReference type="Pfam" id="PF15806"/>
    </source>
</evidence>
<dbReference type="Proteomes" id="UP001476798">
    <property type="component" value="Unassembled WGS sequence"/>
</dbReference>
<evidence type="ECO:0000313" key="3">
    <source>
        <dbReference type="EMBL" id="MEQ2185554.1"/>
    </source>
</evidence>
<dbReference type="InterPro" id="IPR055452">
    <property type="entry name" value="TRAPP14_C"/>
</dbReference>
<dbReference type="InterPro" id="IPR031626">
    <property type="entry name" value="TRAPPC14"/>
</dbReference>
<feature type="domain" description="TRAPP14 N-terminal" evidence="1">
    <location>
        <begin position="1"/>
        <end position="112"/>
    </location>
</feature>
<name>A0ABV0PPY4_9TELE</name>
<accession>A0ABV0PPY4</accession>
<reference evidence="3 4" key="1">
    <citation type="submission" date="2021-06" db="EMBL/GenBank/DDBJ databases">
        <authorList>
            <person name="Palmer J.M."/>
        </authorList>
    </citation>
    <scope>NUCLEOTIDE SEQUENCE [LARGE SCALE GENOMIC DNA]</scope>
    <source>
        <strain evidence="3 4">GA_2019</strain>
        <tissue evidence="3">Muscle</tissue>
    </source>
</reference>
<dbReference type="PANTHER" id="PTHR16096">
    <property type="entry name" value="MICROTUBULE-ASSOCIATED PROTEIN 11"/>
    <property type="match status" value="1"/>
</dbReference>
<comment type="caution">
    <text evidence="3">The sequence shown here is derived from an EMBL/GenBank/DDBJ whole genome shotgun (WGS) entry which is preliminary data.</text>
</comment>
<dbReference type="Pfam" id="PF23652">
    <property type="entry name" value="TRAPP14_C"/>
    <property type="match status" value="1"/>
</dbReference>
<feature type="domain" description="TRAPP14 C-terminal" evidence="2">
    <location>
        <begin position="211"/>
        <end position="252"/>
    </location>
</feature>
<sequence length="269" mass="30283">VMVTVWKKEAEKVEVQELGYLSVLQQREPTHTFRHDLNTFKAQGMTHTNVLFPVDLLPSNRNPSVLPVLNESSQEELSIRDVRILPNLNTSYLPMMPDGSVLLVDNVWYVPGSGSLQVSVSSRSKRSELRSVPLLVCSHQSGEVGMASFCRVDSRACRLPSMLGALEEHDFLFQLHLNDVPQDDSNEVMVHYQDLFLSVRLPSIRLDRPRFVMTASCPSSVKVKEHFKVKYVLINNLQDFLAVRLVWTPEGQFLQAGGSVHLHGVGSMC</sequence>
<feature type="domain" description="TRAPP14 N-terminal" evidence="1">
    <location>
        <begin position="136"/>
        <end position="189"/>
    </location>
</feature>
<evidence type="ECO:0000259" key="2">
    <source>
        <dbReference type="Pfam" id="PF23652"/>
    </source>
</evidence>
<dbReference type="Pfam" id="PF15806">
    <property type="entry name" value="TRAPP14_N"/>
    <property type="match status" value="2"/>
</dbReference>
<protein>
    <submittedName>
        <fullName evidence="3">Uncharacterized protein</fullName>
    </submittedName>
</protein>
<gene>
    <name evidence="3" type="ORF">GOODEAATRI_019411</name>
</gene>
<proteinExistence type="predicted"/>